<protein>
    <submittedName>
        <fullName evidence="2">Uncharacterized protein</fullName>
    </submittedName>
</protein>
<feature type="transmembrane region" description="Helical" evidence="1">
    <location>
        <begin position="90"/>
        <end position="115"/>
    </location>
</feature>
<organism evidence="2 3">
    <name type="scientific">Anopheles culicifacies</name>
    <dbReference type="NCBI Taxonomy" id="139723"/>
    <lineage>
        <taxon>Eukaryota</taxon>
        <taxon>Metazoa</taxon>
        <taxon>Ecdysozoa</taxon>
        <taxon>Arthropoda</taxon>
        <taxon>Hexapoda</taxon>
        <taxon>Insecta</taxon>
        <taxon>Pterygota</taxon>
        <taxon>Neoptera</taxon>
        <taxon>Endopterygota</taxon>
        <taxon>Diptera</taxon>
        <taxon>Nematocera</taxon>
        <taxon>Culicoidea</taxon>
        <taxon>Culicidae</taxon>
        <taxon>Anophelinae</taxon>
        <taxon>Anopheles</taxon>
        <taxon>culicifacies species complex</taxon>
    </lineage>
</organism>
<keyword evidence="1" id="KW-1133">Transmembrane helix</keyword>
<dbReference type="EnsemblMetazoa" id="ACUA011829-RA">
    <property type="protein sequence ID" value="ACUA011829-PA"/>
    <property type="gene ID" value="ACUA011829"/>
</dbReference>
<dbReference type="Proteomes" id="UP000075883">
    <property type="component" value="Unassembled WGS sequence"/>
</dbReference>
<keyword evidence="1" id="KW-0812">Transmembrane</keyword>
<dbReference type="EMBL" id="AXCM01001676">
    <property type="status" value="NOT_ANNOTATED_CDS"/>
    <property type="molecule type" value="Genomic_DNA"/>
</dbReference>
<keyword evidence="3" id="KW-1185">Reference proteome</keyword>
<evidence type="ECO:0000313" key="2">
    <source>
        <dbReference type="EnsemblMetazoa" id="ACUA011829-PA"/>
    </source>
</evidence>
<evidence type="ECO:0000256" key="1">
    <source>
        <dbReference type="SAM" id="Phobius"/>
    </source>
</evidence>
<sequence>MALPSYSPYMGNVKLEIKINSRLSQFLYQAGSERSLAQTHFPFGTLRHGQVGQLEPHRVALSLTLTNAFLTSVAFALCSSHLFPLAARGGVFFSLIVARIPFSSIVFTVCSLSPLSSVVLDSDDG</sequence>
<accession>A0A182M852</accession>
<reference evidence="2" key="2">
    <citation type="submission" date="2020-05" db="UniProtKB">
        <authorList>
            <consortium name="EnsemblMetazoa"/>
        </authorList>
    </citation>
    <scope>IDENTIFICATION</scope>
    <source>
        <strain evidence="2">A-37</strain>
    </source>
</reference>
<feature type="transmembrane region" description="Helical" evidence="1">
    <location>
        <begin position="59"/>
        <end position="78"/>
    </location>
</feature>
<dbReference type="VEuPathDB" id="VectorBase:ACUA011829"/>
<evidence type="ECO:0000313" key="3">
    <source>
        <dbReference type="Proteomes" id="UP000075883"/>
    </source>
</evidence>
<keyword evidence="1" id="KW-0472">Membrane</keyword>
<dbReference type="AlphaFoldDB" id="A0A182M852"/>
<name>A0A182M852_9DIPT</name>
<proteinExistence type="predicted"/>
<reference evidence="3" key="1">
    <citation type="submission" date="2013-09" db="EMBL/GenBank/DDBJ databases">
        <title>The Genome Sequence of Anopheles culicifacies species A.</title>
        <authorList>
            <consortium name="The Broad Institute Genomics Platform"/>
            <person name="Neafsey D.E."/>
            <person name="Besansky N."/>
            <person name="Howell P."/>
            <person name="Walton C."/>
            <person name="Young S.K."/>
            <person name="Zeng Q."/>
            <person name="Gargeya S."/>
            <person name="Fitzgerald M."/>
            <person name="Haas B."/>
            <person name="Abouelleil A."/>
            <person name="Allen A.W."/>
            <person name="Alvarado L."/>
            <person name="Arachchi H.M."/>
            <person name="Berlin A.M."/>
            <person name="Chapman S.B."/>
            <person name="Gainer-Dewar J."/>
            <person name="Goldberg J."/>
            <person name="Griggs A."/>
            <person name="Gujja S."/>
            <person name="Hansen M."/>
            <person name="Howarth C."/>
            <person name="Imamovic A."/>
            <person name="Ireland A."/>
            <person name="Larimer J."/>
            <person name="McCowan C."/>
            <person name="Murphy C."/>
            <person name="Pearson M."/>
            <person name="Poon T.W."/>
            <person name="Priest M."/>
            <person name="Roberts A."/>
            <person name="Saif S."/>
            <person name="Shea T."/>
            <person name="Sisk P."/>
            <person name="Sykes S."/>
            <person name="Wortman J."/>
            <person name="Nusbaum C."/>
            <person name="Birren B."/>
        </authorList>
    </citation>
    <scope>NUCLEOTIDE SEQUENCE [LARGE SCALE GENOMIC DNA]</scope>
    <source>
        <strain evidence="3">A-37</strain>
    </source>
</reference>